<name>A0AA95I1X9_9BACL</name>
<feature type="site" description="Important for substrate specificity" evidence="6">
    <location>
        <position position="83"/>
    </location>
</feature>
<dbReference type="GO" id="GO:0009117">
    <property type="term" value="P:nucleotide metabolic process"/>
    <property type="evidence" value="ECO:0007669"/>
    <property type="project" value="UniProtKB-KW"/>
</dbReference>
<dbReference type="KEGG" id="pwn:QNH46_18470"/>
<evidence type="ECO:0000313" key="8">
    <source>
        <dbReference type="Proteomes" id="UP001177943"/>
    </source>
</evidence>
<dbReference type="SUPFAM" id="SSF52972">
    <property type="entry name" value="ITPase-like"/>
    <property type="match status" value="1"/>
</dbReference>
<evidence type="ECO:0000256" key="3">
    <source>
        <dbReference type="ARBA" id="ARBA00022490"/>
    </source>
</evidence>
<dbReference type="PANTHER" id="PTHR43213:SF5">
    <property type="entry name" value="BIFUNCTIONAL DTTP_UTP PYROPHOSPHATASE_METHYLTRANSFERASE PROTEIN-RELATED"/>
    <property type="match status" value="1"/>
</dbReference>
<evidence type="ECO:0000256" key="5">
    <source>
        <dbReference type="ARBA" id="ARBA00023080"/>
    </source>
</evidence>
<organism evidence="7 8">
    <name type="scientific">Paenibacillus woosongensis</name>
    <dbReference type="NCBI Taxonomy" id="307580"/>
    <lineage>
        <taxon>Bacteria</taxon>
        <taxon>Bacillati</taxon>
        <taxon>Bacillota</taxon>
        <taxon>Bacilli</taxon>
        <taxon>Bacillales</taxon>
        <taxon>Paenibacillaceae</taxon>
        <taxon>Paenibacillus</taxon>
    </lineage>
</organism>
<comment type="catalytic activity">
    <reaction evidence="6">
        <text>UTP + H2O = UMP + diphosphate + H(+)</text>
        <dbReference type="Rhea" id="RHEA:29395"/>
        <dbReference type="ChEBI" id="CHEBI:15377"/>
        <dbReference type="ChEBI" id="CHEBI:15378"/>
        <dbReference type="ChEBI" id="CHEBI:33019"/>
        <dbReference type="ChEBI" id="CHEBI:46398"/>
        <dbReference type="ChEBI" id="CHEBI:57865"/>
        <dbReference type="EC" id="3.6.1.9"/>
    </reaction>
</comment>
<reference evidence="7" key="1">
    <citation type="submission" date="2023-05" db="EMBL/GenBank/DDBJ databases">
        <title>Comparative genomics of Bacillaceae isolates and their secondary metabolite potential.</title>
        <authorList>
            <person name="Song L."/>
            <person name="Nielsen L.J."/>
            <person name="Mohite O."/>
            <person name="Xu X."/>
            <person name="Weber T."/>
            <person name="Kovacs A.T."/>
        </authorList>
    </citation>
    <scope>NUCLEOTIDE SEQUENCE</scope>
    <source>
        <strain evidence="7">B2_4</strain>
    </source>
</reference>
<dbReference type="HAMAP" id="MF_00528">
    <property type="entry name" value="Maf"/>
    <property type="match status" value="1"/>
</dbReference>
<dbReference type="Gene3D" id="3.90.950.10">
    <property type="match status" value="1"/>
</dbReference>
<comment type="subcellular location">
    <subcellularLocation>
        <location evidence="2 6">Cytoplasm</location>
    </subcellularLocation>
</comment>
<dbReference type="GO" id="GO:0047429">
    <property type="term" value="F:nucleoside triphosphate diphosphatase activity"/>
    <property type="evidence" value="ECO:0007669"/>
    <property type="project" value="UniProtKB-EC"/>
</dbReference>
<dbReference type="GO" id="GO:0005737">
    <property type="term" value="C:cytoplasm"/>
    <property type="evidence" value="ECO:0007669"/>
    <property type="project" value="UniProtKB-SubCell"/>
</dbReference>
<dbReference type="PANTHER" id="PTHR43213">
    <property type="entry name" value="BIFUNCTIONAL DTTP/UTP PYROPHOSPHATASE/METHYLTRANSFERASE PROTEIN-RELATED"/>
    <property type="match status" value="1"/>
</dbReference>
<keyword evidence="4 6" id="KW-0378">Hydrolase</keyword>
<dbReference type="InterPro" id="IPR029001">
    <property type="entry name" value="ITPase-like_fam"/>
</dbReference>
<dbReference type="EMBL" id="CP126084">
    <property type="protein sequence ID" value="WHX48081.1"/>
    <property type="molecule type" value="Genomic_DNA"/>
</dbReference>
<comment type="similarity">
    <text evidence="6">Belongs to the Maf family. YhdE subfamily.</text>
</comment>
<evidence type="ECO:0000256" key="4">
    <source>
        <dbReference type="ARBA" id="ARBA00022801"/>
    </source>
</evidence>
<dbReference type="NCBIfam" id="TIGR00172">
    <property type="entry name" value="maf"/>
    <property type="match status" value="1"/>
</dbReference>
<gene>
    <name evidence="7" type="ORF">QNH46_18470</name>
</gene>
<comment type="cofactor">
    <cofactor evidence="1 6">
        <name>a divalent metal cation</name>
        <dbReference type="ChEBI" id="CHEBI:60240"/>
    </cofactor>
</comment>
<feature type="site" description="Important for substrate specificity" evidence="6">
    <location>
        <position position="167"/>
    </location>
</feature>
<evidence type="ECO:0000313" key="7">
    <source>
        <dbReference type="EMBL" id="WHX48081.1"/>
    </source>
</evidence>
<dbReference type="PIRSF" id="PIRSF006305">
    <property type="entry name" value="Maf"/>
    <property type="match status" value="1"/>
</dbReference>
<dbReference type="CDD" id="cd00555">
    <property type="entry name" value="Maf"/>
    <property type="match status" value="1"/>
</dbReference>
<comment type="caution">
    <text evidence="6">Lacks conserved residue(s) required for the propagation of feature annotation.</text>
</comment>
<feature type="active site" description="Proton acceptor" evidence="6">
    <location>
        <position position="82"/>
    </location>
</feature>
<dbReference type="Proteomes" id="UP001177943">
    <property type="component" value="Chromosome"/>
</dbReference>
<dbReference type="AlphaFoldDB" id="A0AA95I1X9"/>
<feature type="site" description="Important for substrate specificity" evidence="6">
    <location>
        <position position="21"/>
    </location>
</feature>
<sequence length="205" mass="22226">MNLEIAASSSQYVILASTSPRRRELLASLHIPFEVIPSEADETTPEQWEPERIVMELALRKAKAVQATLEPATREAVIIGSDTIVVLDGQVLGKPKDEAEAASLLRSLQGRSHDVYTAVACIDVITGRTEVEYRRTTVTMRTAAEEEIAAYARTGEGLDKAGAYAIQGLGSIFVTGIEGCYFNVVGLPLSLLSEMLGHFGIHVLR</sequence>
<dbReference type="FunFam" id="3.90.950.10:FF:000005">
    <property type="entry name" value="7-methyl-GTP pyrophosphatase"/>
    <property type="match status" value="1"/>
</dbReference>
<evidence type="ECO:0000256" key="6">
    <source>
        <dbReference type="HAMAP-Rule" id="MF_00528"/>
    </source>
</evidence>
<comment type="catalytic activity">
    <reaction evidence="6">
        <text>dTTP + H2O = dTMP + diphosphate + H(+)</text>
        <dbReference type="Rhea" id="RHEA:28534"/>
        <dbReference type="ChEBI" id="CHEBI:15377"/>
        <dbReference type="ChEBI" id="CHEBI:15378"/>
        <dbReference type="ChEBI" id="CHEBI:33019"/>
        <dbReference type="ChEBI" id="CHEBI:37568"/>
        <dbReference type="ChEBI" id="CHEBI:63528"/>
        <dbReference type="EC" id="3.6.1.9"/>
    </reaction>
</comment>
<accession>A0AA95I1X9</accession>
<keyword evidence="5 6" id="KW-0546">Nucleotide metabolism</keyword>
<keyword evidence="3 6" id="KW-0963">Cytoplasm</keyword>
<protein>
    <recommendedName>
        <fullName evidence="6">dTTP/UTP pyrophosphatase</fullName>
        <shortName evidence="6">dTTPase/UTPase</shortName>
        <ecNumber evidence="6">3.6.1.9</ecNumber>
    </recommendedName>
    <alternativeName>
        <fullName evidence="6">Nucleoside triphosphate pyrophosphatase</fullName>
    </alternativeName>
    <alternativeName>
        <fullName evidence="6">Nucleotide pyrophosphatase</fullName>
        <shortName evidence="6">Nucleotide PPase</shortName>
    </alternativeName>
</protein>
<evidence type="ECO:0000256" key="2">
    <source>
        <dbReference type="ARBA" id="ARBA00004496"/>
    </source>
</evidence>
<dbReference type="EC" id="3.6.1.9" evidence="6"/>
<dbReference type="Pfam" id="PF02545">
    <property type="entry name" value="Maf"/>
    <property type="match status" value="1"/>
</dbReference>
<dbReference type="InterPro" id="IPR003697">
    <property type="entry name" value="Maf-like"/>
</dbReference>
<dbReference type="RefSeq" id="WP_283925542.1">
    <property type="nucleotide sequence ID" value="NZ_CP126084.1"/>
</dbReference>
<comment type="function">
    <text evidence="6">Nucleoside triphosphate pyrophosphatase that hydrolyzes dTTP and UTP. May have a dual role in cell division arrest and in preventing the incorporation of modified nucleotides into cellular nucleic acids.</text>
</comment>
<evidence type="ECO:0000256" key="1">
    <source>
        <dbReference type="ARBA" id="ARBA00001968"/>
    </source>
</evidence>
<proteinExistence type="inferred from homology"/>